<feature type="region of interest" description="Disordered" evidence="1">
    <location>
        <begin position="65"/>
        <end position="94"/>
    </location>
</feature>
<evidence type="ECO:0000313" key="3">
    <source>
        <dbReference type="EMBL" id="MBU2691734.1"/>
    </source>
</evidence>
<dbReference type="GO" id="GO:0010411">
    <property type="term" value="P:xyloglucan metabolic process"/>
    <property type="evidence" value="ECO:0007669"/>
    <property type="project" value="TreeGrafter"/>
</dbReference>
<gene>
    <name evidence="3" type="ORF">KJ970_12480</name>
</gene>
<sequence length="863" mass="93453">MKKTGTLVGLIFLFAIAILTLPQSEPSKEKGKIPNEYFFLQRSYPIGEIPHDAYQKALAEARALRSGGVPAGDSRTPHRDQSSTPSRWGGAWIPSGPTNIGGRITAVDIHPDRPNVIYAGAAAGGVLRSTDTGATWTFLMDDGPSLSIGDLDIDPNDDQHIVVGTGEANASGDSYPGTGVYISHDGGDSWSFSGLAETRHIGRVVISPANSDHIYVAAMGTLFGTNPERGVYRSRDGGDSWELVLFVSDSTGCIDLALNPDNPSILYAAMWERIRRPTARRVGGVTSGVYRSTNGGDTWTLLGNGLPAPGATVGRIGLDISESNPAVVYAIYADDPGYFMGLYKTSNGGDSWSRVNDGALSDLYSSYGWYFGNVRVDPNLPDRIYAMGLYGYKSTNSGGSWSGVTFSVHADQHDWWISPNNSNWIISAHDGGLDISTNGGGTWSKVYNLPVTQFYAGTIDYTYPERLYGGTQDNGTLRTLTGGLDDWDEILGGDGFYVIVDPTNPNTIYAEWQWGNLNKSVDGGFYFSDALNGISSSNRRNWSTPVVMDPSDPQTLYYGTYKIYKTTNGASYWSPISPDLSNGPGSGNLTFGTITTIAVAPSDPAVIYAGLDDGNVWRTLNGGSEWLKVSGDLPVRWVTRVAVDPLDPLTAYVTLSGYRQDESLPHIFRTTDAGALWEDISGNLPEVPINAVVIDPEHSTWLYVATDAGVYFTGDLGATWAALGEGLPLVTVHDLTLHAPTRTLVAATHGRSLFRLNLGTVSAPEHENTAWRLLRIEPPSPTPFSLLTTLRFHLETAHTVTASVYDVRGRRVKSWEYVSYPAGSHSLVWDGCDESGRRLSSGTYWIRLRAGDENRSVRALLVD</sequence>
<dbReference type="GO" id="GO:0016787">
    <property type="term" value="F:hydrolase activity"/>
    <property type="evidence" value="ECO:0007669"/>
    <property type="project" value="UniProtKB-KW"/>
</dbReference>
<dbReference type="Gene3D" id="2.60.40.4070">
    <property type="match status" value="1"/>
</dbReference>
<dbReference type="InterPro" id="IPR052025">
    <property type="entry name" value="Xyloglucanase_GH74"/>
</dbReference>
<name>A0A948W6P4_UNCEI</name>
<dbReference type="InterPro" id="IPR025965">
    <property type="entry name" value="FlgD/Vpr_Ig-like"/>
</dbReference>
<dbReference type="PANTHER" id="PTHR43739">
    <property type="entry name" value="XYLOGLUCANASE (EUROFUNG)"/>
    <property type="match status" value="1"/>
</dbReference>
<evidence type="ECO:0000259" key="2">
    <source>
        <dbReference type="Pfam" id="PF13860"/>
    </source>
</evidence>
<proteinExistence type="predicted"/>
<keyword evidence="3" id="KW-0378">Hydrolase</keyword>
<dbReference type="SUPFAM" id="SSF110296">
    <property type="entry name" value="Oligoxyloglucan reducing end-specific cellobiohydrolase"/>
    <property type="match status" value="1"/>
</dbReference>
<dbReference type="Pfam" id="PF13860">
    <property type="entry name" value="FlgD_ig"/>
    <property type="match status" value="1"/>
</dbReference>
<evidence type="ECO:0000313" key="4">
    <source>
        <dbReference type="Proteomes" id="UP000777784"/>
    </source>
</evidence>
<dbReference type="CDD" id="cd15482">
    <property type="entry name" value="Sialidase_non-viral"/>
    <property type="match status" value="1"/>
</dbReference>
<dbReference type="EMBL" id="JAHJDP010000074">
    <property type="protein sequence ID" value="MBU2691734.1"/>
    <property type="molecule type" value="Genomic_DNA"/>
</dbReference>
<dbReference type="PANTHER" id="PTHR43739:SF5">
    <property type="entry name" value="EXO-ALPHA-SIALIDASE"/>
    <property type="match status" value="1"/>
</dbReference>
<dbReference type="InterPro" id="IPR036278">
    <property type="entry name" value="Sialidase_sf"/>
</dbReference>
<accession>A0A948W6P4</accession>
<comment type="caution">
    <text evidence="3">The sequence shown here is derived from an EMBL/GenBank/DDBJ whole genome shotgun (WGS) entry which is preliminary data.</text>
</comment>
<dbReference type="SUPFAM" id="SSF50939">
    <property type="entry name" value="Sialidases"/>
    <property type="match status" value="1"/>
</dbReference>
<protein>
    <submittedName>
        <fullName evidence="3">Glycosyl hydrolase</fullName>
    </submittedName>
</protein>
<dbReference type="Proteomes" id="UP000777784">
    <property type="component" value="Unassembled WGS sequence"/>
</dbReference>
<reference evidence="3" key="1">
    <citation type="submission" date="2021-05" db="EMBL/GenBank/DDBJ databases">
        <title>Energy efficiency and biological interactions define the core microbiome of deep oligotrophic groundwater.</title>
        <authorList>
            <person name="Mehrshad M."/>
            <person name="Lopez-Fernandez M."/>
            <person name="Bell E."/>
            <person name="Bernier-Latmani R."/>
            <person name="Bertilsson S."/>
            <person name="Dopson M."/>
        </authorList>
    </citation>
    <scope>NUCLEOTIDE SEQUENCE</scope>
    <source>
        <strain evidence="3">Modern_marine.mb.64</strain>
    </source>
</reference>
<dbReference type="AlphaFoldDB" id="A0A948W6P4"/>
<dbReference type="InterPro" id="IPR015943">
    <property type="entry name" value="WD40/YVTN_repeat-like_dom_sf"/>
</dbReference>
<organism evidence="3 4">
    <name type="scientific">Eiseniibacteriota bacterium</name>
    <dbReference type="NCBI Taxonomy" id="2212470"/>
    <lineage>
        <taxon>Bacteria</taxon>
        <taxon>Candidatus Eiseniibacteriota</taxon>
    </lineage>
</organism>
<feature type="domain" description="FlgD/Vpr Ig-like" evidence="2">
    <location>
        <begin position="795"/>
        <end position="850"/>
    </location>
</feature>
<dbReference type="Gene3D" id="2.130.10.10">
    <property type="entry name" value="YVTN repeat-like/Quinoprotein amine dehydrogenase"/>
    <property type="match status" value="5"/>
</dbReference>
<evidence type="ECO:0000256" key="1">
    <source>
        <dbReference type="SAM" id="MobiDB-lite"/>
    </source>
</evidence>